<dbReference type="AlphaFoldDB" id="A0A1X2EGH4"/>
<protein>
    <recommendedName>
        <fullName evidence="4">DUF4139 domain-containing protein</fullName>
    </recommendedName>
</protein>
<sequence>MSACPPVTHLVLYKHGVAFVVHRGPADGAVTLTVRRDDMPDVLKSLVVSGADAAVGAITFDTPVDPPHDPDGYPLAPYSTTALRDLLDGLRGRSVEVQQAEATYRGEVIGVDEPGAGERALLLRTGAGRVQIVELAAVGRLTVLDTGAREELVRLLDRAKAATAGPHCAIGVDLRGRAAEVELSYLVAAPMWRVSYRLIRDGERATLAAMGILHNPVDEDLTDITVTLTTGQPHSFDIDLYHPRQVRRTVAEERQRVVEEQMMRGAPRAAATVLSGVPDFADSYGEAAEEVDAADSGEYFEYRLTTPVTLARGSATMVPLAVAPVGQVRRELVWQVGSAPAPQIAIAFVNDTDLVLEEGPAVIYEHGGYAGEAMLGFTARGARTRLSFAKDLAVHCTGTVATATVTVGVRLADTAAIEEQRVEQRHALRLRNDHPDEVEVIVELPRRAGHHITGDDTAALLDDGDPDFHRFAVTVAGHRTVGATVLETWPVYRDIGYGELSPAHLDAWLAGRALDAATIGELSGVLAEQQRADALDAQRDRLDAERTDLHAAASRITEQLQVLRTDGDEGRLRARQVGALGELQDQVAVLDAEIRRLGAEAAAAREAAAAQLQRLLS</sequence>
<comment type="caution">
    <text evidence="2">The sequence shown here is derived from an EMBL/GenBank/DDBJ whole genome shotgun (WGS) entry which is preliminary data.</text>
</comment>
<gene>
    <name evidence="2" type="ORF">AWC30_13805</name>
</gene>
<keyword evidence="3" id="KW-1185">Reference proteome</keyword>
<keyword evidence="1" id="KW-0175">Coiled coil</keyword>
<evidence type="ECO:0000256" key="1">
    <source>
        <dbReference type="SAM" id="Coils"/>
    </source>
</evidence>
<dbReference type="RefSeq" id="WP_085110776.1">
    <property type="nucleotide sequence ID" value="NZ_JACKSN010000181.1"/>
</dbReference>
<reference evidence="2 3" key="1">
    <citation type="submission" date="2016-01" db="EMBL/GenBank/DDBJ databases">
        <title>The new phylogeny of the genus Mycobacterium.</title>
        <authorList>
            <person name="Tarcisio F."/>
            <person name="Conor M."/>
            <person name="Antonella G."/>
            <person name="Elisabetta G."/>
            <person name="Giulia F.S."/>
            <person name="Sara T."/>
            <person name="Anna F."/>
            <person name="Clotilde B."/>
            <person name="Roberto B."/>
            <person name="Veronica D.S."/>
            <person name="Fabio R."/>
            <person name="Monica P."/>
            <person name="Olivier J."/>
            <person name="Enrico T."/>
            <person name="Nicola S."/>
        </authorList>
    </citation>
    <scope>NUCLEOTIDE SEQUENCE [LARGE SCALE GENOMIC DNA]</scope>
    <source>
        <strain evidence="2 3">DSM 44153</strain>
    </source>
</reference>
<dbReference type="OrthoDB" id="9777444at2"/>
<feature type="coiled-coil region" evidence="1">
    <location>
        <begin position="580"/>
        <end position="607"/>
    </location>
</feature>
<evidence type="ECO:0008006" key="4">
    <source>
        <dbReference type="Google" id="ProtNLM"/>
    </source>
</evidence>
<name>A0A1X2EGH4_9MYCO</name>
<dbReference type="STRING" id="1798.AWC30_13805"/>
<accession>A0A1X2EGH4</accession>
<dbReference type="EMBL" id="LQPZ01000038">
    <property type="protein sequence ID" value="ORX01288.1"/>
    <property type="molecule type" value="Genomic_DNA"/>
</dbReference>
<organism evidence="2 3">
    <name type="scientific">Mycolicibacillus trivialis</name>
    <dbReference type="NCBI Taxonomy" id="1798"/>
    <lineage>
        <taxon>Bacteria</taxon>
        <taxon>Bacillati</taxon>
        <taxon>Actinomycetota</taxon>
        <taxon>Actinomycetes</taxon>
        <taxon>Mycobacteriales</taxon>
        <taxon>Mycobacteriaceae</taxon>
        <taxon>Mycolicibacillus</taxon>
    </lineage>
</organism>
<proteinExistence type="predicted"/>
<dbReference type="Proteomes" id="UP000193090">
    <property type="component" value="Unassembled WGS sequence"/>
</dbReference>
<evidence type="ECO:0000313" key="3">
    <source>
        <dbReference type="Proteomes" id="UP000193090"/>
    </source>
</evidence>
<evidence type="ECO:0000313" key="2">
    <source>
        <dbReference type="EMBL" id="ORX01288.1"/>
    </source>
</evidence>